<gene>
    <name evidence="6" type="ORF">IV45_GL000759</name>
</gene>
<protein>
    <recommendedName>
        <fullName evidence="4">Pseudouridine synthase</fullName>
        <ecNumber evidence="4">5.4.99.-</ecNumber>
    </recommendedName>
</protein>
<dbReference type="GO" id="GO:0000455">
    <property type="term" value="P:enzyme-directed rRNA pseudouridine synthesis"/>
    <property type="evidence" value="ECO:0007669"/>
    <property type="project" value="TreeGrafter"/>
</dbReference>
<evidence type="ECO:0000313" key="7">
    <source>
        <dbReference type="Proteomes" id="UP000050934"/>
    </source>
</evidence>
<evidence type="ECO:0000256" key="1">
    <source>
        <dbReference type="ARBA" id="ARBA00000073"/>
    </source>
</evidence>
<evidence type="ECO:0000259" key="5">
    <source>
        <dbReference type="Pfam" id="PF00849"/>
    </source>
</evidence>
<dbReference type="InterPro" id="IPR006225">
    <property type="entry name" value="PsdUridine_synth_RluC/D"/>
</dbReference>
<dbReference type="Gene3D" id="3.30.2350.10">
    <property type="entry name" value="Pseudouridine synthase"/>
    <property type="match status" value="1"/>
</dbReference>
<dbReference type="PANTHER" id="PTHR21600:SF87">
    <property type="entry name" value="RNA PSEUDOURIDYLATE SYNTHASE DOMAIN-CONTAINING PROTEIN 1"/>
    <property type="match status" value="1"/>
</dbReference>
<evidence type="ECO:0000256" key="3">
    <source>
        <dbReference type="PIRSR" id="PIRSR606225-1"/>
    </source>
</evidence>
<evidence type="ECO:0000256" key="4">
    <source>
        <dbReference type="RuleBase" id="RU362028"/>
    </source>
</evidence>
<dbReference type="InterPro" id="IPR020103">
    <property type="entry name" value="PsdUridine_synth_cat_dom_sf"/>
</dbReference>
<dbReference type="AlphaFoldDB" id="A0A0R2I8W1"/>
<dbReference type="Proteomes" id="UP000050934">
    <property type="component" value="Unassembled WGS sequence"/>
</dbReference>
<comment type="caution">
    <text evidence="6">The sequence shown here is derived from an EMBL/GenBank/DDBJ whole genome shotgun (WGS) entry which is preliminary data.</text>
</comment>
<comment type="function">
    <text evidence="4">Responsible for synthesis of pseudouridine from uracil.</text>
</comment>
<evidence type="ECO:0000256" key="2">
    <source>
        <dbReference type="ARBA" id="ARBA00010876"/>
    </source>
</evidence>
<accession>A0A0R2I8W1</accession>
<keyword evidence="7" id="KW-1185">Reference proteome</keyword>
<dbReference type="RefSeq" id="WP_057741549.1">
    <property type="nucleotide sequence ID" value="NZ_JQBW01000010.1"/>
</dbReference>
<dbReference type="PATRIC" id="fig|396268.3.peg.769"/>
<proteinExistence type="inferred from homology"/>
<dbReference type="EMBL" id="JQBW01000010">
    <property type="protein sequence ID" value="KRN58314.1"/>
    <property type="molecule type" value="Genomic_DNA"/>
</dbReference>
<evidence type="ECO:0000313" key="6">
    <source>
        <dbReference type="EMBL" id="KRN58314.1"/>
    </source>
</evidence>
<dbReference type="STRING" id="396268.IV45_GL000759"/>
<organism evidence="6 7">
    <name type="scientific">Limosilactobacillus secaliphilus</name>
    <dbReference type="NCBI Taxonomy" id="396268"/>
    <lineage>
        <taxon>Bacteria</taxon>
        <taxon>Bacillati</taxon>
        <taxon>Bacillota</taxon>
        <taxon>Bacilli</taxon>
        <taxon>Lactobacillales</taxon>
        <taxon>Lactobacillaceae</taxon>
        <taxon>Limosilactobacillus</taxon>
    </lineage>
</organism>
<dbReference type="NCBIfam" id="TIGR00005">
    <property type="entry name" value="rluA_subfam"/>
    <property type="match status" value="1"/>
</dbReference>
<keyword evidence="4" id="KW-0413">Isomerase</keyword>
<dbReference type="PROSITE" id="PS01129">
    <property type="entry name" value="PSI_RLU"/>
    <property type="match status" value="1"/>
</dbReference>
<dbReference type="GO" id="GO:0009982">
    <property type="term" value="F:pseudouridine synthase activity"/>
    <property type="evidence" value="ECO:0007669"/>
    <property type="project" value="InterPro"/>
</dbReference>
<dbReference type="OrthoDB" id="9807829at2"/>
<dbReference type="GO" id="GO:0140098">
    <property type="term" value="F:catalytic activity, acting on RNA"/>
    <property type="evidence" value="ECO:0007669"/>
    <property type="project" value="UniProtKB-ARBA"/>
</dbReference>
<comment type="similarity">
    <text evidence="2 4">Belongs to the pseudouridine synthase RluA family.</text>
</comment>
<dbReference type="PANTHER" id="PTHR21600">
    <property type="entry name" value="MITOCHONDRIAL RNA PSEUDOURIDINE SYNTHASE"/>
    <property type="match status" value="1"/>
</dbReference>
<feature type="domain" description="Pseudouridine synthase RsuA/RluA-like" evidence="5">
    <location>
        <begin position="86"/>
        <end position="237"/>
    </location>
</feature>
<dbReference type="CDD" id="cd02869">
    <property type="entry name" value="PseudoU_synth_RluA_like"/>
    <property type="match status" value="1"/>
</dbReference>
<feature type="active site" evidence="3">
    <location>
        <position position="134"/>
    </location>
</feature>
<sequence length="294" mass="33395">MENTWVYQGKDPIKIKRYLQSLGMGHRLFNDIKRGEGRFLVDHRQVRPTTMILPHQPLTIEVNPEAPDPSVKESQQPLNIVFEDDNWLVVNKPAGVVSIPGPHEDNDTVLNRVVGHLKAEGDDNLRPHLITRLDQYTAGLILIAKHRVASSMISTQVEQHQMVKEYEAIVSGHLPKQHGQIDKAIKRVPDSPKRIIAADGQHALTEYWVEKTDDAHSLVRLRLHTGRTHQIRVHLASLHCPIVGDHLYDGDTTKFQHQLLAATKLAFTDPFTLKQREFTIDLPDPMRKIAGQMN</sequence>
<dbReference type="InterPro" id="IPR006145">
    <property type="entry name" value="PsdUridine_synth_RsuA/RluA"/>
</dbReference>
<name>A0A0R2I8W1_9LACO</name>
<dbReference type="InterPro" id="IPR050188">
    <property type="entry name" value="RluA_PseudoU_synthase"/>
</dbReference>
<comment type="catalytic activity">
    <reaction evidence="1 4">
        <text>a uridine in RNA = a pseudouridine in RNA</text>
        <dbReference type="Rhea" id="RHEA:48348"/>
        <dbReference type="Rhea" id="RHEA-COMP:12068"/>
        <dbReference type="Rhea" id="RHEA-COMP:12069"/>
        <dbReference type="ChEBI" id="CHEBI:65314"/>
        <dbReference type="ChEBI" id="CHEBI:65315"/>
    </reaction>
</comment>
<dbReference type="EC" id="5.4.99.-" evidence="4"/>
<dbReference type="SUPFAM" id="SSF55120">
    <property type="entry name" value="Pseudouridine synthase"/>
    <property type="match status" value="1"/>
</dbReference>
<dbReference type="InterPro" id="IPR006224">
    <property type="entry name" value="PsdUridine_synth_RluA-like_CS"/>
</dbReference>
<dbReference type="Pfam" id="PF00849">
    <property type="entry name" value="PseudoU_synth_2"/>
    <property type="match status" value="1"/>
</dbReference>
<dbReference type="GO" id="GO:0003723">
    <property type="term" value="F:RNA binding"/>
    <property type="evidence" value="ECO:0007669"/>
    <property type="project" value="InterPro"/>
</dbReference>
<reference evidence="6 7" key="1">
    <citation type="journal article" date="2015" name="Genome Announc.">
        <title>Expanding the biotechnology potential of lactobacilli through comparative genomics of 213 strains and associated genera.</title>
        <authorList>
            <person name="Sun Z."/>
            <person name="Harris H.M."/>
            <person name="McCann A."/>
            <person name="Guo C."/>
            <person name="Argimon S."/>
            <person name="Zhang W."/>
            <person name="Yang X."/>
            <person name="Jeffery I.B."/>
            <person name="Cooney J.C."/>
            <person name="Kagawa T.F."/>
            <person name="Liu W."/>
            <person name="Song Y."/>
            <person name="Salvetti E."/>
            <person name="Wrobel A."/>
            <person name="Rasinkangas P."/>
            <person name="Parkhill J."/>
            <person name="Rea M.C."/>
            <person name="O'Sullivan O."/>
            <person name="Ritari J."/>
            <person name="Douillard F.P."/>
            <person name="Paul Ross R."/>
            <person name="Yang R."/>
            <person name="Briner A.E."/>
            <person name="Felis G.E."/>
            <person name="de Vos W.M."/>
            <person name="Barrangou R."/>
            <person name="Klaenhammer T.R."/>
            <person name="Caufield P.W."/>
            <person name="Cui Y."/>
            <person name="Zhang H."/>
            <person name="O'Toole P.W."/>
        </authorList>
    </citation>
    <scope>NUCLEOTIDE SEQUENCE [LARGE SCALE GENOMIC DNA]</scope>
    <source>
        <strain evidence="6 7">DSM 17896</strain>
    </source>
</reference>